<accession>A0ABN9PQK2</accession>
<dbReference type="SUPFAM" id="SSF53335">
    <property type="entry name" value="S-adenosyl-L-methionine-dependent methyltransferases"/>
    <property type="match status" value="1"/>
</dbReference>
<gene>
    <name evidence="1" type="ORF">PCOR1329_LOCUS4008</name>
</gene>
<reference evidence="1" key="1">
    <citation type="submission" date="2023-10" db="EMBL/GenBank/DDBJ databases">
        <authorList>
            <person name="Chen Y."/>
            <person name="Shah S."/>
            <person name="Dougan E. K."/>
            <person name="Thang M."/>
            <person name="Chan C."/>
        </authorList>
    </citation>
    <scope>NUCLEOTIDE SEQUENCE [LARGE SCALE GENOMIC DNA]</scope>
</reference>
<sequence length="226" mass="26261">MELLHELLHSVYFDRKIEGDFLEAGVWRGGSSIYAKGFMEAYELTNARVWLLDSFRGLPEQTRSLDDPTANWHLHDYLAVPKEQVEDHFRRYLLFDERVKFVEGFFQQSLPNLVRSGSLTRPLGILRIDCDTYSATLEVLCFLYESVHVGGYCIADDFEIQESRRAILDFLRGQNITSRIVPVGDGKAAWFEKTSEVSVDSLWCRRQLGSSPILYRHPARLWYMKL</sequence>
<comment type="caution">
    <text evidence="1">The sequence shown here is derived from an EMBL/GenBank/DDBJ whole genome shotgun (WGS) entry which is preliminary data.</text>
</comment>
<dbReference type="PANTHER" id="PTHR40036">
    <property type="entry name" value="MACROCIN O-METHYLTRANSFERASE"/>
    <property type="match status" value="1"/>
</dbReference>
<protein>
    <recommendedName>
        <fullName evidence="3">Macrocin O-methyltransferase</fullName>
    </recommendedName>
</protein>
<name>A0ABN9PQK2_9DINO</name>
<evidence type="ECO:0008006" key="3">
    <source>
        <dbReference type="Google" id="ProtNLM"/>
    </source>
</evidence>
<proteinExistence type="predicted"/>
<dbReference type="InterPro" id="IPR029063">
    <property type="entry name" value="SAM-dependent_MTases_sf"/>
</dbReference>
<dbReference type="PANTHER" id="PTHR40036:SF1">
    <property type="entry name" value="MACROCIN O-METHYLTRANSFERASE"/>
    <property type="match status" value="1"/>
</dbReference>
<dbReference type="Gene3D" id="3.40.50.150">
    <property type="entry name" value="Vaccinia Virus protein VP39"/>
    <property type="match status" value="1"/>
</dbReference>
<dbReference type="InterPro" id="IPR008884">
    <property type="entry name" value="TylF_MeTrfase"/>
</dbReference>
<evidence type="ECO:0000313" key="1">
    <source>
        <dbReference type="EMBL" id="CAK0793853.1"/>
    </source>
</evidence>
<keyword evidence="2" id="KW-1185">Reference proteome</keyword>
<dbReference type="Proteomes" id="UP001189429">
    <property type="component" value="Unassembled WGS sequence"/>
</dbReference>
<dbReference type="Pfam" id="PF05711">
    <property type="entry name" value="TylF"/>
    <property type="match status" value="1"/>
</dbReference>
<organism evidence="1 2">
    <name type="scientific">Prorocentrum cordatum</name>
    <dbReference type="NCBI Taxonomy" id="2364126"/>
    <lineage>
        <taxon>Eukaryota</taxon>
        <taxon>Sar</taxon>
        <taxon>Alveolata</taxon>
        <taxon>Dinophyceae</taxon>
        <taxon>Prorocentrales</taxon>
        <taxon>Prorocentraceae</taxon>
        <taxon>Prorocentrum</taxon>
    </lineage>
</organism>
<dbReference type="EMBL" id="CAUYUJ010001038">
    <property type="protein sequence ID" value="CAK0793853.1"/>
    <property type="molecule type" value="Genomic_DNA"/>
</dbReference>
<evidence type="ECO:0000313" key="2">
    <source>
        <dbReference type="Proteomes" id="UP001189429"/>
    </source>
</evidence>